<evidence type="ECO:0000313" key="3">
    <source>
        <dbReference type="Proteomes" id="UP000480178"/>
    </source>
</evidence>
<dbReference type="SUPFAM" id="SSF52540">
    <property type="entry name" value="P-loop containing nucleoside triphosphate hydrolases"/>
    <property type="match status" value="1"/>
</dbReference>
<accession>A0A6C0GCX9</accession>
<feature type="domain" description="DUF927" evidence="1">
    <location>
        <begin position="187"/>
        <end position="334"/>
    </location>
</feature>
<sequence>MNQSNGKDEIQPWEVEQYKKHKFYEKDNCLYTLKFNSDQPSRKQISNFSISVLYFIKGHDQSQRVIKLKNQPGVESILTINSDKLASVAEFTKFLEREGNFIFYGSALDLTHIKIKLFNDEKRATQITVLGQHTREDFFTFCNGIWQKGKFYPADQYGIINLGNKHFHIPYASSILKEDDSSEEDKQNENYIRFTYKDSSVTFKQWSSKFAQVYSYNGQVALAFAIAAIFRDIIFDELGFFPILDNFGQPQTGKSTLMESLLYLFGEKQPRISLASGTSTPKAITRTMGQFRNALIFIDEYKNRDELLKIAETLKGMYDGTGSLNAAFTNDSRTRTNKILSSVLLAGQDLPNLDPALFTRCILLDFTEKKFNDESMNQLKALQQEGLTFVLTQILEIRSYFKDKFKEVFEHEYRELSKNLLAHQYPDRLLKNYTILLACVEITNKHLQRLPFEKTDFENLVKKRIKEQNSLMNSTDDLKAFFDVVQFLYEQGKITEEKDFCFSKGDGGKRLYLYMISIHPLYLEAKRRQGGKTLDKGTLELYIKAQKDIFIKQGNAKFQSTIDKKYDQKHCVHLHVEPLTQRYELWLGRNTNLEENQEIDSSAEGPAMLSYEQSLQESVFFIQPSNLPTRHN</sequence>
<dbReference type="KEGG" id="rhoz:GXP67_02820"/>
<dbReference type="Pfam" id="PF06048">
    <property type="entry name" value="DUF927"/>
    <property type="match status" value="1"/>
</dbReference>
<dbReference type="RefSeq" id="WP_162441754.1">
    <property type="nucleotide sequence ID" value="NZ_CP048222.1"/>
</dbReference>
<dbReference type="AlphaFoldDB" id="A0A6C0GCX9"/>
<reference evidence="2 3" key="1">
    <citation type="submission" date="2020-01" db="EMBL/GenBank/DDBJ databases">
        <authorList>
            <person name="Kim M.K."/>
        </authorList>
    </citation>
    <scope>NUCLEOTIDE SEQUENCE [LARGE SCALE GENOMIC DNA]</scope>
    <source>
        <strain evidence="2 3">172606-1</strain>
    </source>
</reference>
<keyword evidence="3" id="KW-1185">Reference proteome</keyword>
<organism evidence="2 3">
    <name type="scientific">Rhodocytophaga rosea</name>
    <dbReference type="NCBI Taxonomy" id="2704465"/>
    <lineage>
        <taxon>Bacteria</taxon>
        <taxon>Pseudomonadati</taxon>
        <taxon>Bacteroidota</taxon>
        <taxon>Cytophagia</taxon>
        <taxon>Cytophagales</taxon>
        <taxon>Rhodocytophagaceae</taxon>
        <taxon>Rhodocytophaga</taxon>
    </lineage>
</organism>
<evidence type="ECO:0000259" key="1">
    <source>
        <dbReference type="Pfam" id="PF06048"/>
    </source>
</evidence>
<protein>
    <submittedName>
        <fullName evidence="2">DUF927 domain-containing protein</fullName>
    </submittedName>
</protein>
<gene>
    <name evidence="2" type="ORF">GXP67_02820</name>
</gene>
<dbReference type="EMBL" id="CP048222">
    <property type="protein sequence ID" value="QHT65673.1"/>
    <property type="molecule type" value="Genomic_DNA"/>
</dbReference>
<proteinExistence type="predicted"/>
<dbReference type="InterPro" id="IPR027417">
    <property type="entry name" value="P-loop_NTPase"/>
</dbReference>
<dbReference type="InterPro" id="IPR009270">
    <property type="entry name" value="DUF927"/>
</dbReference>
<evidence type="ECO:0000313" key="2">
    <source>
        <dbReference type="EMBL" id="QHT65673.1"/>
    </source>
</evidence>
<dbReference type="Proteomes" id="UP000480178">
    <property type="component" value="Chromosome"/>
</dbReference>
<name>A0A6C0GCX9_9BACT</name>